<dbReference type="CDD" id="cd14796">
    <property type="entry name" value="RNAse_HIII_N"/>
    <property type="match status" value="1"/>
</dbReference>
<evidence type="ECO:0000256" key="4">
    <source>
        <dbReference type="ARBA" id="ARBA00004496"/>
    </source>
</evidence>
<evidence type="ECO:0000256" key="13">
    <source>
        <dbReference type="ARBA" id="ARBA00022842"/>
    </source>
</evidence>
<dbReference type="InterPro" id="IPR004641">
    <property type="entry name" value="RNase_HIII"/>
</dbReference>
<protein>
    <recommendedName>
        <fullName evidence="7 14">Ribonuclease HIII</fullName>
        <shortName evidence="14">RNase HIII</shortName>
        <ecNumber evidence="6 14">3.1.26.4</ecNumber>
    </recommendedName>
</protein>
<organism evidence="17 18">
    <name type="scientific">Scopulibacillus cellulosilyticus</name>
    <dbReference type="NCBI Taxonomy" id="2665665"/>
    <lineage>
        <taxon>Bacteria</taxon>
        <taxon>Bacillati</taxon>
        <taxon>Bacillota</taxon>
        <taxon>Bacilli</taxon>
        <taxon>Bacillales</taxon>
        <taxon>Sporolactobacillaceae</taxon>
        <taxon>Scopulibacillus</taxon>
    </lineage>
</organism>
<dbReference type="InterPro" id="IPR012295">
    <property type="entry name" value="TBP_dom_sf"/>
</dbReference>
<accession>A0ABW2PWE7</accession>
<keyword evidence="8 14" id="KW-0963">Cytoplasm</keyword>
<dbReference type="PANTHER" id="PTHR10954:SF23">
    <property type="entry name" value="RIBONUCLEASE"/>
    <property type="match status" value="1"/>
</dbReference>
<dbReference type="Pfam" id="PF01351">
    <property type="entry name" value="RNase_HII"/>
    <property type="match status" value="1"/>
</dbReference>
<gene>
    <name evidence="14 17" type="primary">rnhC</name>
    <name evidence="17" type="ORF">ACFQRG_12120</name>
</gene>
<evidence type="ECO:0000256" key="7">
    <source>
        <dbReference type="ARBA" id="ARBA00021407"/>
    </source>
</evidence>
<proteinExistence type="inferred from homology"/>
<dbReference type="InterPro" id="IPR024567">
    <property type="entry name" value="RNase_HII/HIII_dom"/>
</dbReference>
<comment type="function">
    <text evidence="3 14">Endonuclease that specifically degrades the RNA of RNA-DNA hybrids.</text>
</comment>
<keyword evidence="13 14" id="KW-0460">Magnesium</keyword>
<dbReference type="PANTHER" id="PTHR10954">
    <property type="entry name" value="RIBONUCLEASE H2 SUBUNIT A"/>
    <property type="match status" value="1"/>
</dbReference>
<dbReference type="InterPro" id="IPR001352">
    <property type="entry name" value="RNase_HII/HIII"/>
</dbReference>
<evidence type="ECO:0000256" key="9">
    <source>
        <dbReference type="ARBA" id="ARBA00022722"/>
    </source>
</evidence>
<evidence type="ECO:0000256" key="11">
    <source>
        <dbReference type="ARBA" id="ARBA00022759"/>
    </source>
</evidence>
<dbReference type="Gene3D" id="3.30.420.10">
    <property type="entry name" value="Ribonuclease H-like superfamily/Ribonuclease H"/>
    <property type="match status" value="1"/>
</dbReference>
<evidence type="ECO:0000256" key="5">
    <source>
        <dbReference type="ARBA" id="ARBA00008378"/>
    </source>
</evidence>
<dbReference type="Pfam" id="PF11858">
    <property type="entry name" value="DUF3378"/>
    <property type="match status" value="1"/>
</dbReference>
<evidence type="ECO:0000256" key="1">
    <source>
        <dbReference type="ARBA" id="ARBA00000077"/>
    </source>
</evidence>
<dbReference type="InterPro" id="IPR036397">
    <property type="entry name" value="RNaseH_sf"/>
</dbReference>
<evidence type="ECO:0000256" key="3">
    <source>
        <dbReference type="ARBA" id="ARBA00004065"/>
    </source>
</evidence>
<feature type="domain" description="RNase H type-2" evidence="16">
    <location>
        <begin position="97"/>
        <end position="314"/>
    </location>
</feature>
<feature type="binding site" evidence="14 15">
    <location>
        <position position="104"/>
    </location>
    <ligand>
        <name>a divalent metal cation</name>
        <dbReference type="ChEBI" id="CHEBI:60240"/>
    </ligand>
</feature>
<dbReference type="PIRSF" id="PIRSF037748">
    <property type="entry name" value="RnhC"/>
    <property type="match status" value="1"/>
</dbReference>
<dbReference type="EC" id="3.1.26.4" evidence="6 14"/>
<dbReference type="RefSeq" id="WP_380966261.1">
    <property type="nucleotide sequence ID" value="NZ_JBHTCO010000014.1"/>
</dbReference>
<dbReference type="CDD" id="cd06590">
    <property type="entry name" value="RNase_HII_bacteria_HIII_like"/>
    <property type="match status" value="1"/>
</dbReference>
<dbReference type="InterPro" id="IPR012337">
    <property type="entry name" value="RNaseH-like_sf"/>
</dbReference>
<keyword evidence="12 14" id="KW-0378">Hydrolase</keyword>
<dbReference type="InterPro" id="IPR024568">
    <property type="entry name" value="RNase_HIII_N"/>
</dbReference>
<dbReference type="PROSITE" id="PS51975">
    <property type="entry name" value="RNASE_H_2"/>
    <property type="match status" value="1"/>
</dbReference>
<evidence type="ECO:0000256" key="15">
    <source>
        <dbReference type="PROSITE-ProRule" id="PRU01319"/>
    </source>
</evidence>
<dbReference type="EMBL" id="JBHTCO010000014">
    <property type="protein sequence ID" value="MFC7393702.1"/>
    <property type="molecule type" value="Genomic_DNA"/>
</dbReference>
<evidence type="ECO:0000256" key="2">
    <source>
        <dbReference type="ARBA" id="ARBA00001946"/>
    </source>
</evidence>
<feature type="binding site" evidence="14 15">
    <location>
        <position position="103"/>
    </location>
    <ligand>
        <name>a divalent metal cation</name>
        <dbReference type="ChEBI" id="CHEBI:60240"/>
    </ligand>
</feature>
<evidence type="ECO:0000256" key="12">
    <source>
        <dbReference type="ARBA" id="ARBA00022801"/>
    </source>
</evidence>
<dbReference type="Gene3D" id="3.30.310.10">
    <property type="entry name" value="TATA-Binding Protein"/>
    <property type="match status" value="1"/>
</dbReference>
<dbReference type="NCBIfam" id="TIGR00716">
    <property type="entry name" value="rnhC"/>
    <property type="match status" value="1"/>
</dbReference>
<reference evidence="18" key="1">
    <citation type="journal article" date="2019" name="Int. J. Syst. Evol. Microbiol.">
        <title>The Global Catalogue of Microorganisms (GCM) 10K type strain sequencing project: providing services to taxonomists for standard genome sequencing and annotation.</title>
        <authorList>
            <consortium name="The Broad Institute Genomics Platform"/>
            <consortium name="The Broad Institute Genome Sequencing Center for Infectious Disease"/>
            <person name="Wu L."/>
            <person name="Ma J."/>
        </authorList>
    </citation>
    <scope>NUCLEOTIDE SEQUENCE [LARGE SCALE GENOMIC DNA]</scope>
    <source>
        <strain evidence="18">CGMCC 1.16305</strain>
    </source>
</reference>
<evidence type="ECO:0000256" key="10">
    <source>
        <dbReference type="ARBA" id="ARBA00022723"/>
    </source>
</evidence>
<dbReference type="HAMAP" id="MF_00053">
    <property type="entry name" value="RNase_HIII"/>
    <property type="match status" value="1"/>
</dbReference>
<dbReference type="SUPFAM" id="SSF53098">
    <property type="entry name" value="Ribonuclease H-like"/>
    <property type="match status" value="1"/>
</dbReference>
<comment type="cofactor">
    <cofactor evidence="14 15">
        <name>Mn(2+)</name>
        <dbReference type="ChEBI" id="CHEBI:29035"/>
    </cofactor>
    <cofactor evidence="14 15">
        <name>Mg(2+)</name>
        <dbReference type="ChEBI" id="CHEBI:18420"/>
    </cofactor>
    <text evidence="14 15">Manganese or magnesium. Binds 1 divalent metal ion per monomer in the absence of substrate. May bind a second metal ion after substrate binding.</text>
</comment>
<keyword evidence="18" id="KW-1185">Reference proteome</keyword>
<evidence type="ECO:0000256" key="14">
    <source>
        <dbReference type="HAMAP-Rule" id="MF_00053"/>
    </source>
</evidence>
<keyword evidence="11 14" id="KW-0255">Endonuclease</keyword>
<evidence type="ECO:0000256" key="6">
    <source>
        <dbReference type="ARBA" id="ARBA00012180"/>
    </source>
</evidence>
<evidence type="ECO:0000259" key="16">
    <source>
        <dbReference type="PROSITE" id="PS51975"/>
    </source>
</evidence>
<name>A0ABW2PWE7_9BACL</name>
<evidence type="ECO:0000313" key="18">
    <source>
        <dbReference type="Proteomes" id="UP001596505"/>
    </source>
</evidence>
<keyword evidence="10 14" id="KW-0479">Metal-binding</keyword>
<sequence length="314" mass="34869">MAHAVLKCDTKKINDIRNYYQTKIIDKLAPGALFTAKTSDCTITAYKSGKVLFQGKSAELEASKWQAGSEAFPASKKKTVNRTVSHKYLPPKNISQLTVIGSDEVGTGDYFGPITVCAVHSGPEQEKIFNQLGVKDSKTLTDERMIIMAQDIIKYVDYSLLILPNDKYNQLQAKGYSQGKMKAVLHNKALLNVIEKVNSQNKSYDGILIDQFAKPDIYFSYIKEEKHQVKDKVFFQTKAEGLHLSVAAASIIARYAFLKEMDKLSDIAGHTLPKGAGFKVDQAAAEIIREKGEGILNKIAKTHFANTKKAQMLK</sequence>
<comment type="cofactor">
    <cofactor evidence="2">
        <name>Mg(2+)</name>
        <dbReference type="ChEBI" id="CHEBI:18420"/>
    </cofactor>
</comment>
<evidence type="ECO:0000256" key="8">
    <source>
        <dbReference type="ARBA" id="ARBA00022490"/>
    </source>
</evidence>
<evidence type="ECO:0000313" key="17">
    <source>
        <dbReference type="EMBL" id="MFC7393702.1"/>
    </source>
</evidence>
<dbReference type="Proteomes" id="UP001596505">
    <property type="component" value="Unassembled WGS sequence"/>
</dbReference>
<keyword evidence="9 14" id="KW-0540">Nuclease</keyword>
<comment type="similarity">
    <text evidence="5 14">Belongs to the RNase HII family. RnhC subfamily.</text>
</comment>
<comment type="caution">
    <text evidence="17">The sequence shown here is derived from an EMBL/GenBank/DDBJ whole genome shotgun (WGS) entry which is preliminary data.</text>
</comment>
<comment type="subcellular location">
    <subcellularLocation>
        <location evidence="4 14">Cytoplasm</location>
    </subcellularLocation>
</comment>
<comment type="catalytic activity">
    <reaction evidence="1 14 15">
        <text>Endonucleolytic cleavage to 5'-phosphomonoester.</text>
        <dbReference type="EC" id="3.1.26.4"/>
    </reaction>
</comment>
<feature type="binding site" evidence="14 15">
    <location>
        <position position="210"/>
    </location>
    <ligand>
        <name>a divalent metal cation</name>
        <dbReference type="ChEBI" id="CHEBI:60240"/>
    </ligand>
</feature>